<feature type="compositionally biased region" description="Basic and acidic residues" evidence="1">
    <location>
        <begin position="419"/>
        <end position="454"/>
    </location>
</feature>
<feature type="compositionally biased region" description="Basic and acidic residues" evidence="1">
    <location>
        <begin position="386"/>
        <end position="401"/>
    </location>
</feature>
<comment type="caution">
    <text evidence="3">The sequence shown here is derived from an EMBL/GenBank/DDBJ whole genome shotgun (WGS) entry which is preliminary data.</text>
</comment>
<feature type="transmembrane region" description="Helical" evidence="2">
    <location>
        <begin position="62"/>
        <end position="83"/>
    </location>
</feature>
<feature type="transmembrane region" description="Helical" evidence="2">
    <location>
        <begin position="116"/>
        <end position="136"/>
    </location>
</feature>
<feature type="transmembrane region" description="Helical" evidence="2">
    <location>
        <begin position="301"/>
        <end position="320"/>
    </location>
</feature>
<feature type="transmembrane region" description="Helical" evidence="2">
    <location>
        <begin position="605"/>
        <end position="632"/>
    </location>
</feature>
<feature type="transmembrane region" description="Helical" evidence="2">
    <location>
        <begin position="36"/>
        <end position="56"/>
    </location>
</feature>
<dbReference type="EMBL" id="JAOAOG010000283">
    <property type="protein sequence ID" value="KAJ6233140.1"/>
    <property type="molecule type" value="Genomic_DNA"/>
</dbReference>
<keyword evidence="4" id="KW-1185">Reference proteome</keyword>
<protein>
    <recommendedName>
        <fullName evidence="5">Mannosyltransferase</fullName>
    </recommendedName>
</protein>
<evidence type="ECO:0000313" key="4">
    <source>
        <dbReference type="Proteomes" id="UP001150062"/>
    </source>
</evidence>
<evidence type="ECO:0000256" key="1">
    <source>
        <dbReference type="SAM" id="MobiDB-lite"/>
    </source>
</evidence>
<keyword evidence="2" id="KW-1133">Transmembrane helix</keyword>
<feature type="compositionally biased region" description="Basic residues" evidence="1">
    <location>
        <begin position="402"/>
        <end position="418"/>
    </location>
</feature>
<feature type="transmembrane region" description="Helical" evidence="2">
    <location>
        <begin position="573"/>
        <end position="593"/>
    </location>
</feature>
<organism evidence="3 4">
    <name type="scientific">Anaeramoeba flamelloides</name>
    <dbReference type="NCBI Taxonomy" id="1746091"/>
    <lineage>
        <taxon>Eukaryota</taxon>
        <taxon>Metamonada</taxon>
        <taxon>Anaeramoebidae</taxon>
        <taxon>Anaeramoeba</taxon>
    </lineage>
</organism>
<keyword evidence="2" id="KW-0472">Membrane</keyword>
<reference evidence="3" key="1">
    <citation type="submission" date="2022-08" db="EMBL/GenBank/DDBJ databases">
        <title>Novel sulfate-reducing endosymbionts in the free-living metamonad Anaeramoeba.</title>
        <authorList>
            <person name="Jerlstrom-Hultqvist J."/>
            <person name="Cepicka I."/>
            <person name="Gallot-Lavallee L."/>
            <person name="Salas-Leiva D."/>
            <person name="Curtis B.A."/>
            <person name="Zahonova K."/>
            <person name="Pipaliya S."/>
            <person name="Dacks J."/>
            <person name="Roger A.J."/>
        </authorList>
    </citation>
    <scope>NUCLEOTIDE SEQUENCE</scope>
    <source>
        <strain evidence="3">Schooner1</strain>
    </source>
</reference>
<feature type="region of interest" description="Disordered" evidence="1">
    <location>
        <begin position="386"/>
        <end position="454"/>
    </location>
</feature>
<feature type="transmembrane region" description="Helical" evidence="2">
    <location>
        <begin position="332"/>
        <end position="349"/>
    </location>
</feature>
<feature type="transmembrane region" description="Helical" evidence="2">
    <location>
        <begin position="205"/>
        <end position="228"/>
    </location>
</feature>
<proteinExistence type="predicted"/>
<name>A0ABQ8XKH6_9EUKA</name>
<feature type="transmembrane region" description="Helical" evidence="2">
    <location>
        <begin position="542"/>
        <end position="561"/>
    </location>
</feature>
<feature type="transmembrane region" description="Helical" evidence="2">
    <location>
        <begin position="355"/>
        <end position="376"/>
    </location>
</feature>
<dbReference type="Proteomes" id="UP001150062">
    <property type="component" value="Unassembled WGS sequence"/>
</dbReference>
<accession>A0ABQ8XKH6</accession>
<sequence length="764" mass="88856">MIDYLYLLTFSFLSIFLILYLLFYKKPFCLYEIISLSFPLCIVVTIFFSLSIRYLFKQQLTTFHVWALIAIWICILGTELIYLEYAKAVNQNQELKQKSKLIFKVFLQEMQAHYQLYLVQVILFPIFLWILTNSILRPHPMGTFTMKNSYGDLPFHMTLIESFLRGCNSKFSNYLDFQFPFFYDEQLTYPFFADYFSALLVSSGAALRTSIILPSALLFYSFVCLLYSLNYRLFQSKCSASVSVLLVIFSGGIGFLKFLFNIKSQGNSMNLLEFKFQYDYVYKIGKDISYFWLGFLDATLVPQRTSLLGYPLSLAALILCHQLVKKSTIKKYEFRMSILMSLIVGVLPLSHTHSYIATGFITGLSFIFCFPFASLFNKIFKKSRNQKENDVKNENENENEKRTRKRKPKKKEKGKGKGKGKENEKEKEKENEKDKEKEKGNENDDEKGNEKEKEFKKTNGASVMKYLLYMFVYAILANLIALPQLLPFIKRTTSNISFLKYEPIWNGKGTNPLLYLFQSLGPILSLTVLGFLLLLILKKIKLLCLLIPQLLLFIICLYIKFQPWNYDNIKLMNFSIIAFAGVSGYFLVWLIKIPNKISNNKIKKCMLVICCIVAITLLIASIFSGALSVISLKDNKYQLQSQYDIEVGEWVAQNIQSDAVFVTYNDDHKFPFTTIAGMKQVAGYSGWLWSHGINYGLVQRDSKRMLTAPEYTTDEQLIQYFDKFRVTHIWESNFDLQKISNRVIDVVGFRLIYDRFNIKIYEKI</sequence>
<feature type="transmembrane region" description="Helical" evidence="2">
    <location>
        <begin position="240"/>
        <end position="260"/>
    </location>
</feature>
<evidence type="ECO:0000313" key="3">
    <source>
        <dbReference type="EMBL" id="KAJ6233140.1"/>
    </source>
</evidence>
<keyword evidence="2" id="KW-0812">Transmembrane</keyword>
<feature type="transmembrane region" description="Helical" evidence="2">
    <location>
        <begin position="513"/>
        <end position="535"/>
    </location>
</feature>
<evidence type="ECO:0000256" key="2">
    <source>
        <dbReference type="SAM" id="Phobius"/>
    </source>
</evidence>
<gene>
    <name evidence="3" type="ORF">M0813_30246</name>
</gene>
<feature type="transmembrane region" description="Helical" evidence="2">
    <location>
        <begin position="6"/>
        <end position="24"/>
    </location>
</feature>
<evidence type="ECO:0008006" key="5">
    <source>
        <dbReference type="Google" id="ProtNLM"/>
    </source>
</evidence>
<feature type="transmembrane region" description="Helical" evidence="2">
    <location>
        <begin position="466"/>
        <end position="489"/>
    </location>
</feature>